<comment type="similarity">
    <text evidence="1">Belongs to the type-B carboxylesterase/lipase family.</text>
</comment>
<organism evidence="6 7">
    <name type="scientific">Plutella xylostella</name>
    <name type="common">Diamondback moth</name>
    <name type="synonym">Plutella maculipennis</name>
    <dbReference type="NCBI Taxonomy" id="51655"/>
    <lineage>
        <taxon>Eukaryota</taxon>
        <taxon>Metazoa</taxon>
        <taxon>Ecdysozoa</taxon>
        <taxon>Arthropoda</taxon>
        <taxon>Hexapoda</taxon>
        <taxon>Insecta</taxon>
        <taxon>Pterygota</taxon>
        <taxon>Neoptera</taxon>
        <taxon>Endopterygota</taxon>
        <taxon>Lepidoptera</taxon>
        <taxon>Glossata</taxon>
        <taxon>Ditrysia</taxon>
        <taxon>Yponomeutoidea</taxon>
        <taxon>Plutellidae</taxon>
        <taxon>Plutella</taxon>
    </lineage>
</organism>
<name>A0A8S4G8L5_PLUXY</name>
<dbReference type="InterPro" id="IPR029058">
    <property type="entry name" value="AB_hydrolase_fold"/>
</dbReference>
<feature type="compositionally biased region" description="Polar residues" evidence="3">
    <location>
        <begin position="886"/>
        <end position="908"/>
    </location>
</feature>
<dbReference type="Pfam" id="PF00135">
    <property type="entry name" value="COesterase"/>
    <property type="match status" value="2"/>
</dbReference>
<keyword evidence="4" id="KW-0812">Transmembrane</keyword>
<keyword evidence="4" id="KW-1133">Transmembrane helix</keyword>
<evidence type="ECO:0000256" key="3">
    <source>
        <dbReference type="SAM" id="MobiDB-lite"/>
    </source>
</evidence>
<feature type="region of interest" description="Disordered" evidence="3">
    <location>
        <begin position="879"/>
        <end position="947"/>
    </location>
</feature>
<dbReference type="Gene3D" id="3.40.50.1820">
    <property type="entry name" value="alpha/beta hydrolase"/>
    <property type="match status" value="3"/>
</dbReference>
<protein>
    <submittedName>
        <fullName evidence="6">(diamondback moth) hypothetical protein</fullName>
    </submittedName>
</protein>
<gene>
    <name evidence="6" type="ORF">PLXY2_LOCUS15058</name>
</gene>
<evidence type="ECO:0000256" key="2">
    <source>
        <dbReference type="ARBA" id="ARBA00023180"/>
    </source>
</evidence>
<feature type="domain" description="Carboxylesterase type B" evidence="5">
    <location>
        <begin position="611"/>
        <end position="740"/>
    </location>
</feature>
<feature type="domain" description="Carboxylesterase type B" evidence="5">
    <location>
        <begin position="1"/>
        <end position="305"/>
    </location>
</feature>
<evidence type="ECO:0000259" key="5">
    <source>
        <dbReference type="Pfam" id="PF00135"/>
    </source>
</evidence>
<evidence type="ECO:0000256" key="1">
    <source>
        <dbReference type="ARBA" id="ARBA00005964"/>
    </source>
</evidence>
<dbReference type="Proteomes" id="UP000653454">
    <property type="component" value="Unassembled WGS sequence"/>
</dbReference>
<dbReference type="EMBL" id="CAJHNJ030000161">
    <property type="protein sequence ID" value="CAG9136800.1"/>
    <property type="molecule type" value="Genomic_DNA"/>
</dbReference>
<feature type="non-terminal residue" evidence="6">
    <location>
        <position position="1"/>
    </location>
</feature>
<keyword evidence="7" id="KW-1185">Reference proteome</keyword>
<sequence length="947" mass="110981">SGSVLADWALIEDKYRVQNTSLVFGRLLGCPIDSSWKLLNCLRQGRSFYELGNAEFQPQVGFLPWGPVLESNFTFPGDGWYAGWRSRDWRLLDQPPVQLFQRGQFNRALQYMTGVCAQDAAYYLYNNDSLAPTYEISEQWFDQKVAELVHRYNYTLNPRGVYEAINGFLFAIDMSQPLRQHNNDSLAPTYEISEQWFDQKVAELVHRYNYTLNPRGVFEAIRYMYTYHPEPHNASAVRDQYVHLLSDFLYRAPTDKLVKLLLEQNVPVYMYVLNTTVEAFRWQPWRQYSHDTERYFLTGAPFMDQNVPLYMYVLNTTVEAFRWQPWRQYAHDTERYFLTGAPFMDQPQPHHNHAMWSGVYFVLTMNNPIHTCHILPLLSTTCVIRPHRNHIATTTQPHRNGNAATRRRHRGNLFSVLTAHDDVEGRQVASRTELVKLLLEQNVPVYMYVLNTTVEAFRWQPWRQYSHDTEKYFLTGAPFMDQQARQVASRTELVKLLLEQNVPVYMYVLSTTVEAFRWQPWRQYAQDTERYFLTGAPFMDQQARQVALRTELVKLLLEQNVPVYMYVLNTTVEAFRWQPWRQYAHDTQRYFLNGAPFMDQQARQVALRTELVKLLLEQNVPVYMYVLNTTVEAFRWQPWRQYSHDTEKYFLTGAPFMDQEFFPRKQRIERQAWTGNDRNMSHFFMKAYTDFARFGNPTRSQILGLHFEMAKAGQLRYLNLNTTYNSTIQLNYRQTELAFWNIYLPTVIGRLLPTYPPITEYWWEPKQPLQIAFWSVSSACLVLIVLLVVCCMLWRNAKRETDRYFNSDIFMVPELDEGGIDNARSRDNIYEYRDVPMKTPATPLSRARDIFMVPELDEGGIDNARSRDNIYEYRDVPMKTPATPLSKATSHPATLHSRPSSQASTGSAISLKEGVVSSSPNPRAPTPPAPRARSRTHMVQGVPQTTV</sequence>
<evidence type="ECO:0000256" key="4">
    <source>
        <dbReference type="SAM" id="Phobius"/>
    </source>
</evidence>
<reference evidence="6" key="1">
    <citation type="submission" date="2020-11" db="EMBL/GenBank/DDBJ databases">
        <authorList>
            <person name="Whiteford S."/>
        </authorList>
    </citation>
    <scope>NUCLEOTIDE SEQUENCE</scope>
</reference>
<keyword evidence="4" id="KW-0472">Membrane</keyword>
<dbReference type="AlphaFoldDB" id="A0A8S4G8L5"/>
<feature type="transmembrane region" description="Helical" evidence="4">
    <location>
        <begin position="771"/>
        <end position="794"/>
    </location>
</feature>
<dbReference type="PANTHER" id="PTHR43903">
    <property type="entry name" value="NEUROLIGIN"/>
    <property type="match status" value="1"/>
</dbReference>
<accession>A0A8S4G8L5</accession>
<keyword evidence="2" id="KW-0325">Glycoprotein</keyword>
<dbReference type="InterPro" id="IPR002018">
    <property type="entry name" value="CarbesteraseB"/>
</dbReference>
<evidence type="ECO:0000313" key="7">
    <source>
        <dbReference type="Proteomes" id="UP000653454"/>
    </source>
</evidence>
<dbReference type="SUPFAM" id="SSF53474">
    <property type="entry name" value="alpha/beta-Hydrolases"/>
    <property type="match status" value="2"/>
</dbReference>
<proteinExistence type="inferred from homology"/>
<comment type="caution">
    <text evidence="6">The sequence shown here is derived from an EMBL/GenBank/DDBJ whole genome shotgun (WGS) entry which is preliminary data.</text>
</comment>
<dbReference type="InterPro" id="IPR051093">
    <property type="entry name" value="Neuroligin/BSAL"/>
</dbReference>
<evidence type="ECO:0000313" key="6">
    <source>
        <dbReference type="EMBL" id="CAG9136800.1"/>
    </source>
</evidence>